<evidence type="ECO:0000256" key="1">
    <source>
        <dbReference type="SAM" id="Coils"/>
    </source>
</evidence>
<gene>
    <name evidence="2" type="ORF">ST32_0009</name>
</gene>
<dbReference type="EMBL" id="MF044458">
    <property type="protein sequence ID" value="ASD54029.1"/>
    <property type="molecule type" value="Genomic_DNA"/>
</dbReference>
<accession>A0A218MAQ9</accession>
<sequence>MASLLEFSNIANVAKNSIPKNPDVVAYMRVDVSLLAFVMDHINLVEEQLHQANETIDTLRELRTAEQSAYDELMEQKNKLQEQLADALQQIEELTPTASSATK</sequence>
<evidence type="ECO:0000313" key="3">
    <source>
        <dbReference type="Proteomes" id="UP000222133"/>
    </source>
</evidence>
<keyword evidence="1" id="KW-0175">Coiled coil</keyword>
<dbReference type="Proteomes" id="UP000222133">
    <property type="component" value="Segment"/>
</dbReference>
<evidence type="ECO:0000313" key="2">
    <source>
        <dbReference type="EMBL" id="ASD54029.1"/>
    </source>
</evidence>
<keyword evidence="3" id="KW-1185">Reference proteome</keyword>
<reference evidence="3" key="1">
    <citation type="submission" date="2017-05" db="EMBL/GenBank/DDBJ databases">
        <title>ST32 complete genome sequence.</title>
        <authorList>
            <person name="Liu X."/>
            <person name="Liu H."/>
        </authorList>
    </citation>
    <scope>NUCLEOTIDE SEQUENCE [LARGE SCALE GENOMIC DNA]</scope>
</reference>
<protein>
    <submittedName>
        <fullName evidence="2">Uncharacterized protein</fullName>
    </submittedName>
</protein>
<organism evidence="2 3">
    <name type="scientific">Escherichia phage ST32</name>
    <dbReference type="NCBI Taxonomy" id="2005048"/>
    <lineage>
        <taxon>Viruses</taxon>
        <taxon>Duplodnaviria</taxon>
        <taxon>Heunggongvirae</taxon>
        <taxon>Uroviricota</taxon>
        <taxon>Caudoviricetes</taxon>
        <taxon>Chaseviridae</taxon>
        <taxon>Cleopatravirinae</taxon>
        <taxon>Carltongylesvirus</taxon>
        <taxon>Carltongylesvirus ST32</taxon>
    </lineage>
</organism>
<proteinExistence type="predicted"/>
<name>A0A218MAQ9_9CAUD</name>
<feature type="coiled-coil region" evidence="1">
    <location>
        <begin position="42"/>
        <end position="97"/>
    </location>
</feature>